<keyword evidence="3" id="KW-1185">Reference proteome</keyword>
<sequence length="131" mass="14326">MHAKTSLFGALSALALLLAPVSANAEQLTGGELKQFVNGKRVYLATPFGGEFPLNYKRSGVVTGDGTALGLGKFFAPKESGRWWVKGENLCQQWPTWYDGKTTCFQIRKTGENSLNWVRDDGRSGKARIEG</sequence>
<dbReference type="Proteomes" id="UP000219465">
    <property type="component" value="Unassembled WGS sequence"/>
</dbReference>
<keyword evidence="1" id="KW-0732">Signal</keyword>
<proteinExistence type="predicted"/>
<protein>
    <recommendedName>
        <fullName evidence="4">Beta/gamma crystallin</fullName>
    </recommendedName>
</protein>
<dbReference type="EMBL" id="OCPC01000006">
    <property type="protein sequence ID" value="SOE18790.1"/>
    <property type="molecule type" value="Genomic_DNA"/>
</dbReference>
<dbReference type="RefSeq" id="WP_097109254.1">
    <property type="nucleotide sequence ID" value="NZ_OCPC01000006.1"/>
</dbReference>
<feature type="signal peptide" evidence="1">
    <location>
        <begin position="1"/>
        <end position="25"/>
    </location>
</feature>
<feature type="chain" id="PRO_5012018603" description="Beta/gamma crystallin" evidence="1">
    <location>
        <begin position="26"/>
        <end position="131"/>
    </location>
</feature>
<dbReference type="AlphaFoldDB" id="A0A286IFA4"/>
<evidence type="ECO:0000313" key="3">
    <source>
        <dbReference type="Proteomes" id="UP000219465"/>
    </source>
</evidence>
<evidence type="ECO:0000256" key="1">
    <source>
        <dbReference type="SAM" id="SignalP"/>
    </source>
</evidence>
<evidence type="ECO:0008006" key="4">
    <source>
        <dbReference type="Google" id="ProtNLM"/>
    </source>
</evidence>
<dbReference type="OrthoDB" id="8081243at2"/>
<gene>
    <name evidence="2" type="ORF">SAMN05877838_3729</name>
</gene>
<organism evidence="2 3">
    <name type="scientific">Hoeflea halophila</name>
    <dbReference type="NCBI Taxonomy" id="714899"/>
    <lineage>
        <taxon>Bacteria</taxon>
        <taxon>Pseudomonadati</taxon>
        <taxon>Pseudomonadota</taxon>
        <taxon>Alphaproteobacteria</taxon>
        <taxon>Hyphomicrobiales</taxon>
        <taxon>Rhizobiaceae</taxon>
        <taxon>Hoeflea</taxon>
    </lineage>
</organism>
<name>A0A286IFA4_9HYPH</name>
<reference evidence="3" key="1">
    <citation type="submission" date="2017-08" db="EMBL/GenBank/DDBJ databases">
        <authorList>
            <person name="Varghese N."/>
            <person name="Submissions S."/>
        </authorList>
    </citation>
    <scope>NUCLEOTIDE SEQUENCE [LARGE SCALE GENOMIC DNA]</scope>
    <source>
        <strain evidence="3">KCTC 23107</strain>
    </source>
</reference>
<accession>A0A286IFA4</accession>
<evidence type="ECO:0000313" key="2">
    <source>
        <dbReference type="EMBL" id="SOE18790.1"/>
    </source>
</evidence>